<evidence type="ECO:0000313" key="3">
    <source>
        <dbReference type="EMBL" id="AQQ51839.1"/>
    </source>
</evidence>
<dbReference type="KEGG" id="pmar:B0X71_01035"/>
<reference evidence="3 4" key="1">
    <citation type="submission" date="2017-02" db="EMBL/GenBank/DDBJ databases">
        <title>The complete genomic sequence of a novel cold adapted crude oil-degrading bacterium Planococcus qaidamina Y42.</title>
        <authorList>
            <person name="Yang R."/>
        </authorList>
    </citation>
    <scope>NUCLEOTIDE SEQUENCE [LARGE SCALE GENOMIC DNA]</scope>
    <source>
        <strain evidence="3 4">Y42</strain>
    </source>
</reference>
<evidence type="ECO:0000259" key="1">
    <source>
        <dbReference type="Pfam" id="PF07299"/>
    </source>
</evidence>
<feature type="domain" description="Elongation factor G-binding protein C-terminal treble-clef zinc-finger" evidence="2">
    <location>
        <begin position="99"/>
        <end position="200"/>
    </location>
</feature>
<proteinExistence type="predicted"/>
<dbReference type="CDD" id="cd16342">
    <property type="entry name" value="FusC_FusB"/>
    <property type="match status" value="1"/>
</dbReference>
<sequence>MEPFIRNDQYNFIRRQVQRLVNGHSTVADQSVLQALESLVEEKVLGRFGQLTDEQRWLLDPLSHIQDKEEAERFLAHLKPYLIPFNDVNEQTVKKLFPKAKKLKVPALVKTDLREFSYVGWDDIGSQRRYLILQQDGKLVGVSGSFNSSMKKGICAFCNNHTETGLFLSETKGSTQDTFVKKGNYICRDSRTCNRNLTSLERIEEFVDRLQS</sequence>
<name>A0A1Q2KUH9_9BACL</name>
<dbReference type="GO" id="GO:0003746">
    <property type="term" value="F:translation elongation factor activity"/>
    <property type="evidence" value="ECO:0007669"/>
    <property type="project" value="UniProtKB-KW"/>
</dbReference>
<keyword evidence="3" id="KW-0251">Elongation factor</keyword>
<keyword evidence="3" id="KW-0648">Protein biosynthesis</keyword>
<dbReference type="InterPro" id="IPR032330">
    <property type="entry name" value="EF-G-binding_C"/>
</dbReference>
<dbReference type="EMBL" id="CP019640">
    <property type="protein sequence ID" value="AQQ51839.1"/>
    <property type="molecule type" value="Genomic_DNA"/>
</dbReference>
<gene>
    <name evidence="3" type="ORF">B0X71_01035</name>
</gene>
<dbReference type="Pfam" id="PF16571">
    <property type="entry name" value="FBP_C"/>
    <property type="match status" value="1"/>
</dbReference>
<dbReference type="Pfam" id="PF07299">
    <property type="entry name" value="EF-G-binding_N"/>
    <property type="match status" value="1"/>
</dbReference>
<dbReference type="Gene3D" id="1.20.1280.250">
    <property type="match status" value="1"/>
</dbReference>
<accession>A0A1Q2KUH9</accession>
<dbReference type="InterPro" id="IPR038344">
    <property type="entry name" value="EF-G_N_sf"/>
</dbReference>
<feature type="domain" description="Elongation factor G-binding protein N-terminal" evidence="1">
    <location>
        <begin position="4"/>
        <end position="85"/>
    </location>
</feature>
<dbReference type="AlphaFoldDB" id="A0A1Q2KUH9"/>
<dbReference type="InterPro" id="IPR010841">
    <property type="entry name" value="EF-G-binding_N"/>
</dbReference>
<evidence type="ECO:0000313" key="4">
    <source>
        <dbReference type="Proteomes" id="UP000188184"/>
    </source>
</evidence>
<dbReference type="Proteomes" id="UP000188184">
    <property type="component" value="Chromosome"/>
</dbReference>
<organism evidence="3 4">
    <name type="scientific">Planococcus lenghuensis</name>
    <dbReference type="NCBI Taxonomy" id="2213202"/>
    <lineage>
        <taxon>Bacteria</taxon>
        <taxon>Bacillati</taxon>
        <taxon>Bacillota</taxon>
        <taxon>Bacilli</taxon>
        <taxon>Bacillales</taxon>
        <taxon>Caryophanaceae</taxon>
        <taxon>Planococcus</taxon>
    </lineage>
</organism>
<dbReference type="OrthoDB" id="1891078at2"/>
<dbReference type="RefSeq" id="WP_077587711.1">
    <property type="nucleotide sequence ID" value="NZ_CP019640.1"/>
</dbReference>
<keyword evidence="4" id="KW-1185">Reference proteome</keyword>
<evidence type="ECO:0000259" key="2">
    <source>
        <dbReference type="Pfam" id="PF16571"/>
    </source>
</evidence>
<protein>
    <submittedName>
        <fullName evidence="3">Elongation factor G-binding protein</fullName>
    </submittedName>
</protein>